<evidence type="ECO:0000313" key="8">
    <source>
        <dbReference type="EMBL" id="KAK7493824.1"/>
    </source>
</evidence>
<gene>
    <name evidence="8" type="ORF">BaRGS_00014965</name>
</gene>
<dbReference type="InterPro" id="IPR036734">
    <property type="entry name" value="Neur_chan_lig-bd_sf"/>
</dbReference>
<keyword evidence="3 5" id="KW-1133">Transmembrane helix</keyword>
<keyword evidence="5" id="KW-0406">Ion transport</keyword>
<evidence type="ECO:0000256" key="5">
    <source>
        <dbReference type="RuleBase" id="RU000687"/>
    </source>
</evidence>
<dbReference type="PROSITE" id="PS00236">
    <property type="entry name" value="NEUROTR_ION_CHANNEL"/>
    <property type="match status" value="1"/>
</dbReference>
<dbReference type="InterPro" id="IPR006202">
    <property type="entry name" value="Neur_chan_lig-bd"/>
</dbReference>
<dbReference type="InterPro" id="IPR018000">
    <property type="entry name" value="Neurotransmitter_ion_chnl_CS"/>
</dbReference>
<keyword evidence="2 5" id="KW-0812">Transmembrane</keyword>
<keyword evidence="9" id="KW-1185">Reference proteome</keyword>
<feature type="domain" description="Neurotransmitter-gated ion-channel transmembrane" evidence="7">
    <location>
        <begin position="252"/>
        <end position="339"/>
    </location>
</feature>
<feature type="transmembrane region" description="Helical" evidence="5">
    <location>
        <begin position="373"/>
        <end position="392"/>
    </location>
</feature>
<dbReference type="InterPro" id="IPR006201">
    <property type="entry name" value="Neur_channel"/>
</dbReference>
<evidence type="ECO:0000256" key="1">
    <source>
        <dbReference type="ARBA" id="ARBA00004141"/>
    </source>
</evidence>
<dbReference type="PANTHER" id="PTHR18945">
    <property type="entry name" value="NEUROTRANSMITTER GATED ION CHANNEL"/>
    <property type="match status" value="1"/>
</dbReference>
<reference evidence="8 9" key="1">
    <citation type="journal article" date="2023" name="Sci. Data">
        <title>Genome assembly of the Korean intertidal mud-creeper Batillaria attramentaria.</title>
        <authorList>
            <person name="Patra A.K."/>
            <person name="Ho P.T."/>
            <person name="Jun S."/>
            <person name="Lee S.J."/>
            <person name="Kim Y."/>
            <person name="Won Y.J."/>
        </authorList>
    </citation>
    <scope>NUCLEOTIDE SEQUENCE [LARGE SCALE GENOMIC DNA]</scope>
    <source>
        <strain evidence="8">Wonlab-2016</strain>
    </source>
</reference>
<dbReference type="EMBL" id="JACVVK020000089">
    <property type="protein sequence ID" value="KAK7493824.1"/>
    <property type="molecule type" value="Genomic_DNA"/>
</dbReference>
<keyword evidence="5" id="KW-0732">Signal</keyword>
<dbReference type="FunFam" id="2.70.170.10:FF:000028">
    <property type="entry name" value="AcetylCholine Receptor"/>
    <property type="match status" value="1"/>
</dbReference>
<feature type="chain" id="PRO_5044525033" evidence="5">
    <location>
        <begin position="27"/>
        <end position="395"/>
    </location>
</feature>
<sequence>MASLRRVKYLYTILVVLLKSIDIAHGQTIQQNASGNVGNDFEGELIQKLFSRRSHMVPPYTYNNDGTFNPVNVGVRLDINSISGLDMRSQQFTFTGWFLIFYTDPLLSWDTAVYLVDAIFVKPEDIWIPDMVLYNSVFPIDQLVKQKMPVKVRANGLLWWTPGDTITTTCDVNIRLFPFDTQTCTIRIGPWAYSDHQINCTDVSLSVVNGTAEFDVTHSSWRIDRTHYNDVWFVEYSVTLRRKWLFYAMNVVLPVVLVSALNSVVFVLPVQCGEKMSVSLTTFLTLAVFMTLIQDSLPSNSDTVCYLAVYLASQMVLSVAAVVVSAVRVACHHRHVKEENEIQNFQDTCSNPVDAEKGTSVDWQRLGVVIDRICFPVFTGFSVLSFLAYGIITVL</sequence>
<dbReference type="Pfam" id="PF02931">
    <property type="entry name" value="Neur_chan_LBD"/>
    <property type="match status" value="1"/>
</dbReference>
<feature type="transmembrane region" description="Helical" evidence="5">
    <location>
        <begin position="244"/>
        <end position="270"/>
    </location>
</feature>
<dbReference type="Gene3D" id="1.20.58.390">
    <property type="entry name" value="Neurotransmitter-gated ion-channel transmembrane domain"/>
    <property type="match status" value="1"/>
</dbReference>
<comment type="similarity">
    <text evidence="5">Belongs to the ligand-gated ion channel (TC 1.A.9) family.</text>
</comment>
<feature type="domain" description="Neurotransmitter-gated ion-channel ligand-binding" evidence="6">
    <location>
        <begin position="43"/>
        <end position="206"/>
    </location>
</feature>
<protein>
    <submittedName>
        <fullName evidence="8">Uncharacterized protein</fullName>
    </submittedName>
</protein>
<dbReference type="InterPro" id="IPR006029">
    <property type="entry name" value="Neurotrans-gated_channel_TM"/>
</dbReference>
<organism evidence="8 9">
    <name type="scientific">Batillaria attramentaria</name>
    <dbReference type="NCBI Taxonomy" id="370345"/>
    <lineage>
        <taxon>Eukaryota</taxon>
        <taxon>Metazoa</taxon>
        <taxon>Spiralia</taxon>
        <taxon>Lophotrochozoa</taxon>
        <taxon>Mollusca</taxon>
        <taxon>Gastropoda</taxon>
        <taxon>Caenogastropoda</taxon>
        <taxon>Sorbeoconcha</taxon>
        <taxon>Cerithioidea</taxon>
        <taxon>Batillariidae</taxon>
        <taxon>Batillaria</taxon>
    </lineage>
</organism>
<keyword evidence="5" id="KW-0813">Transport</keyword>
<keyword evidence="5" id="KW-0407">Ion channel</keyword>
<dbReference type="SUPFAM" id="SSF63712">
    <property type="entry name" value="Nicotinic receptor ligand binding domain-like"/>
    <property type="match status" value="1"/>
</dbReference>
<dbReference type="Proteomes" id="UP001519460">
    <property type="component" value="Unassembled WGS sequence"/>
</dbReference>
<feature type="signal peptide" evidence="5">
    <location>
        <begin position="1"/>
        <end position="26"/>
    </location>
</feature>
<evidence type="ECO:0000256" key="4">
    <source>
        <dbReference type="ARBA" id="ARBA00023136"/>
    </source>
</evidence>
<dbReference type="InterPro" id="IPR036719">
    <property type="entry name" value="Neuro-gated_channel_TM_sf"/>
</dbReference>
<dbReference type="AlphaFoldDB" id="A0ABD0L3W7"/>
<dbReference type="CDD" id="cd18989">
    <property type="entry name" value="LGIC_ECD_cation"/>
    <property type="match status" value="1"/>
</dbReference>
<dbReference type="PRINTS" id="PR00252">
    <property type="entry name" value="NRIONCHANNEL"/>
</dbReference>
<evidence type="ECO:0000256" key="3">
    <source>
        <dbReference type="ARBA" id="ARBA00022989"/>
    </source>
</evidence>
<proteinExistence type="inferred from homology"/>
<evidence type="ECO:0000313" key="9">
    <source>
        <dbReference type="Proteomes" id="UP001519460"/>
    </source>
</evidence>
<dbReference type="SUPFAM" id="SSF90112">
    <property type="entry name" value="Neurotransmitter-gated ion-channel transmembrane pore"/>
    <property type="match status" value="1"/>
</dbReference>
<evidence type="ECO:0000259" key="6">
    <source>
        <dbReference type="Pfam" id="PF02931"/>
    </source>
</evidence>
<evidence type="ECO:0000256" key="2">
    <source>
        <dbReference type="ARBA" id="ARBA00022692"/>
    </source>
</evidence>
<dbReference type="GO" id="GO:0034220">
    <property type="term" value="P:monoatomic ion transmembrane transport"/>
    <property type="evidence" value="ECO:0007669"/>
    <property type="project" value="UniProtKB-KW"/>
</dbReference>
<evidence type="ECO:0000259" key="7">
    <source>
        <dbReference type="Pfam" id="PF02932"/>
    </source>
</evidence>
<dbReference type="CDD" id="cd19051">
    <property type="entry name" value="LGIC_TM_cation"/>
    <property type="match status" value="1"/>
</dbReference>
<dbReference type="Pfam" id="PF02932">
    <property type="entry name" value="Neur_chan_memb"/>
    <property type="match status" value="1"/>
</dbReference>
<accession>A0ABD0L3W7</accession>
<keyword evidence="4 5" id="KW-0472">Membrane</keyword>
<comment type="caution">
    <text evidence="8">The sequence shown here is derived from an EMBL/GenBank/DDBJ whole genome shotgun (WGS) entry which is preliminary data.</text>
</comment>
<dbReference type="GO" id="GO:0016020">
    <property type="term" value="C:membrane"/>
    <property type="evidence" value="ECO:0007669"/>
    <property type="project" value="UniProtKB-SubCell"/>
</dbReference>
<feature type="transmembrane region" description="Helical" evidence="5">
    <location>
        <begin position="306"/>
        <end position="327"/>
    </location>
</feature>
<feature type="transmembrane region" description="Helical" evidence="5">
    <location>
        <begin position="277"/>
        <end position="294"/>
    </location>
</feature>
<dbReference type="Gene3D" id="2.70.170.10">
    <property type="entry name" value="Neurotransmitter-gated ion-channel ligand-binding domain"/>
    <property type="match status" value="1"/>
</dbReference>
<dbReference type="InterPro" id="IPR038050">
    <property type="entry name" value="Neuro_actylchol_rec"/>
</dbReference>
<comment type="subcellular location">
    <subcellularLocation>
        <location evidence="1">Membrane</location>
        <topology evidence="1">Multi-pass membrane protein</topology>
    </subcellularLocation>
</comment>
<name>A0ABD0L3W7_9CAEN</name>